<organism evidence="1 2">
    <name type="scientific">Brachionus plicatilis</name>
    <name type="common">Marine rotifer</name>
    <name type="synonym">Brachionus muelleri</name>
    <dbReference type="NCBI Taxonomy" id="10195"/>
    <lineage>
        <taxon>Eukaryota</taxon>
        <taxon>Metazoa</taxon>
        <taxon>Spiralia</taxon>
        <taxon>Gnathifera</taxon>
        <taxon>Rotifera</taxon>
        <taxon>Eurotatoria</taxon>
        <taxon>Monogononta</taxon>
        <taxon>Pseudotrocha</taxon>
        <taxon>Ploima</taxon>
        <taxon>Brachionidae</taxon>
        <taxon>Brachionus</taxon>
    </lineage>
</organism>
<sequence>MSYVCFNLFNFNFCSFINENIKIKGVGKINEQKWQIDKNIKHLIVGCGQSKPNSLQKKLTRPKILTGQMTASYKVVRLIVRLSVRLYGSQHYLKQSKKQKLIIN</sequence>
<dbReference type="Proteomes" id="UP000276133">
    <property type="component" value="Unassembled WGS sequence"/>
</dbReference>
<dbReference type="EMBL" id="REGN01003234">
    <property type="protein sequence ID" value="RNA23687.1"/>
    <property type="molecule type" value="Genomic_DNA"/>
</dbReference>
<evidence type="ECO:0000313" key="1">
    <source>
        <dbReference type="EMBL" id="RNA23687.1"/>
    </source>
</evidence>
<name>A0A3M7RJW5_BRAPC</name>
<reference evidence="1 2" key="1">
    <citation type="journal article" date="2018" name="Sci. Rep.">
        <title>Genomic signatures of local adaptation to the degree of environmental predictability in rotifers.</title>
        <authorList>
            <person name="Franch-Gras L."/>
            <person name="Hahn C."/>
            <person name="Garcia-Roger E.M."/>
            <person name="Carmona M.J."/>
            <person name="Serra M."/>
            <person name="Gomez A."/>
        </authorList>
    </citation>
    <scope>NUCLEOTIDE SEQUENCE [LARGE SCALE GENOMIC DNA]</scope>
    <source>
        <strain evidence="1">HYR1</strain>
    </source>
</reference>
<comment type="caution">
    <text evidence="1">The sequence shown here is derived from an EMBL/GenBank/DDBJ whole genome shotgun (WGS) entry which is preliminary data.</text>
</comment>
<proteinExistence type="predicted"/>
<dbReference type="AlphaFoldDB" id="A0A3M7RJW5"/>
<keyword evidence="2" id="KW-1185">Reference proteome</keyword>
<evidence type="ECO:0000313" key="2">
    <source>
        <dbReference type="Proteomes" id="UP000276133"/>
    </source>
</evidence>
<accession>A0A3M7RJW5</accession>
<protein>
    <submittedName>
        <fullName evidence="1">Uncharacterized protein</fullName>
    </submittedName>
</protein>
<gene>
    <name evidence="1" type="ORF">BpHYR1_009688</name>
</gene>